<feature type="compositionally biased region" description="Polar residues" evidence="1">
    <location>
        <begin position="110"/>
        <end position="125"/>
    </location>
</feature>
<accession>J9D161</accession>
<dbReference type="EMBL" id="AFBI03000194">
    <property type="protein sequence ID" value="EJW01319.1"/>
    <property type="molecule type" value="Genomic_DNA"/>
</dbReference>
<dbReference type="InParanoid" id="J9D161"/>
<dbReference type="HOGENOM" id="CLU_523765_0_0_1"/>
<feature type="region of interest" description="Disordered" evidence="1">
    <location>
        <begin position="44"/>
        <end position="74"/>
    </location>
</feature>
<dbReference type="Proteomes" id="UP000003163">
    <property type="component" value="Unassembled WGS sequence"/>
</dbReference>
<keyword evidence="3" id="KW-1185">Reference proteome</keyword>
<reference evidence="3" key="2">
    <citation type="submission" date="2015-07" db="EMBL/GenBank/DDBJ databases">
        <title>Contrasting host-pathogen interactions and genome evolution in two generalist and specialist microsporidian pathogens of mosquitoes.</title>
        <authorList>
            <consortium name="The Broad Institute Genomics Platform"/>
            <consortium name="The Broad Institute Genome Sequencing Center for Infectious Disease"/>
            <person name="Cuomo C.A."/>
            <person name="Sanscrainte N.D."/>
            <person name="Goldberg J.M."/>
            <person name="Heiman D."/>
            <person name="Young S."/>
            <person name="Zeng Q."/>
            <person name="Becnel J.J."/>
            <person name="Birren B.W."/>
        </authorList>
    </citation>
    <scope>NUCLEOTIDE SEQUENCE [LARGE SCALE GENOMIC DNA]</scope>
    <source>
        <strain evidence="3">USNM 41457</strain>
    </source>
</reference>
<organism evidence="2 3">
    <name type="scientific">Edhazardia aedis (strain USNM 41457)</name>
    <name type="common">Microsporidian parasite</name>
    <dbReference type="NCBI Taxonomy" id="1003232"/>
    <lineage>
        <taxon>Eukaryota</taxon>
        <taxon>Fungi</taxon>
        <taxon>Fungi incertae sedis</taxon>
        <taxon>Microsporidia</taxon>
        <taxon>Edhazardia</taxon>
    </lineage>
</organism>
<gene>
    <name evidence="2" type="ORF">EDEG_04024</name>
</gene>
<protein>
    <submittedName>
        <fullName evidence="2">Uncharacterized protein</fullName>
    </submittedName>
</protein>
<feature type="region of interest" description="Disordered" evidence="1">
    <location>
        <begin position="95"/>
        <end position="125"/>
    </location>
</feature>
<name>J9D161_EDHAE</name>
<evidence type="ECO:0000256" key="1">
    <source>
        <dbReference type="SAM" id="MobiDB-lite"/>
    </source>
</evidence>
<dbReference type="VEuPathDB" id="MicrosporidiaDB:EDEG_04024"/>
<comment type="caution">
    <text evidence="2">The sequence shown here is derived from an EMBL/GenBank/DDBJ whole genome shotgun (WGS) entry which is preliminary data.</text>
</comment>
<evidence type="ECO:0000313" key="3">
    <source>
        <dbReference type="Proteomes" id="UP000003163"/>
    </source>
</evidence>
<reference evidence="2 3" key="1">
    <citation type="submission" date="2011-08" db="EMBL/GenBank/DDBJ databases">
        <authorList>
            <person name="Liu Z.J."/>
            <person name="Shi F.L."/>
            <person name="Lu J.Q."/>
            <person name="Li M."/>
            <person name="Wang Z.L."/>
        </authorList>
    </citation>
    <scope>NUCLEOTIDE SEQUENCE [LARGE SCALE GENOMIC DNA]</scope>
    <source>
        <strain evidence="2 3">USNM 41457</strain>
    </source>
</reference>
<dbReference type="AlphaFoldDB" id="J9D161"/>
<evidence type="ECO:0000313" key="2">
    <source>
        <dbReference type="EMBL" id="EJW01319.1"/>
    </source>
</evidence>
<sequence length="520" mass="59818">MLSFRLVTMFFFDFSNSFRVHLNFDGRTLLNGSEEDEDFALDTYQSDEESSDASIVSQSAEETPEPHAAIQNDSDSFKLTGAKKVEENPVAAQISELSTTGECSKKQHTTGKNDSSGAGSSQDLNEKNSNMFKYVQGFLNEYCKNKQDCKKYRPLKSKKVVHKNSNCLAKERIPNITIKSWMNLKKYLLELINFYVNPRKNIIIDLAVLTYDLNIELQSTETAGAIESDRKVVEILVSAIDYIMHLLPEVAENESISVLFSKIELIKKNILPKSSENNKNMTINEKKEKLIECMDNFQMKSYPEKHNILLERLKSCIDSILDSLTKKLLAEKRKVDKNNIISRLNVLLKSMVGKTTYIKNEDQLKKISELIYKTHEKLKVVGKENDLLFAFEKIHEILIFKKKTKNSSENTAVLVENFKTMLERFEFFCSSLELFDLITDLNKEMASMFDGVSNRIQAIYNHIVLQFYDLQSNLYKNCSCARMEVSCLLESPSCSRNELIDFKNDIKRYITEKKDSNKLE</sequence>
<proteinExistence type="predicted"/>
<feature type="compositionally biased region" description="Polar residues" evidence="1">
    <location>
        <begin position="52"/>
        <end position="61"/>
    </location>
</feature>